<reference evidence="2 3" key="1">
    <citation type="submission" date="2013-01" db="EMBL/GenBank/DDBJ databases">
        <title>The Genome Sequence of Butyricicoccus pullicaecorum 1.2.</title>
        <authorList>
            <consortium name="The Broad Institute Genome Sequencing Platform"/>
            <person name="Earl A."/>
            <person name="Ward D."/>
            <person name="Feldgarden M."/>
            <person name="Gevers D."/>
            <person name="Van Immerseel F."/>
            <person name="Eeckhaut V."/>
            <person name="Walker B."/>
            <person name="Young S.K."/>
            <person name="Zeng Q."/>
            <person name="Gargeya S."/>
            <person name="Fitzgerald M."/>
            <person name="Haas B."/>
            <person name="Abouelleil A."/>
            <person name="Alvarado L."/>
            <person name="Arachchi H.M."/>
            <person name="Berlin A.M."/>
            <person name="Chapman S.B."/>
            <person name="Dewar J."/>
            <person name="Goldberg J."/>
            <person name="Griggs A."/>
            <person name="Gujja S."/>
            <person name="Hansen M."/>
            <person name="Howarth C."/>
            <person name="Imamovic A."/>
            <person name="Larimer J."/>
            <person name="McCowan C."/>
            <person name="Murphy C."/>
            <person name="Neiman D."/>
            <person name="Pearson M."/>
            <person name="Priest M."/>
            <person name="Roberts A."/>
            <person name="Saif S."/>
            <person name="Shea T."/>
            <person name="Sisk P."/>
            <person name="Sykes S."/>
            <person name="Wortman J."/>
            <person name="Nusbaum C."/>
            <person name="Birren B."/>
        </authorList>
    </citation>
    <scope>NUCLEOTIDE SEQUENCE [LARGE SCALE GENOMIC DNA]</scope>
    <source>
        <strain evidence="2 3">1.2</strain>
    </source>
</reference>
<organism evidence="2 3">
    <name type="scientific">Butyricicoccus pullicaecorum 1.2</name>
    <dbReference type="NCBI Taxonomy" id="1203606"/>
    <lineage>
        <taxon>Bacteria</taxon>
        <taxon>Bacillati</taxon>
        <taxon>Bacillota</taxon>
        <taxon>Clostridia</taxon>
        <taxon>Eubacteriales</taxon>
        <taxon>Butyricicoccaceae</taxon>
        <taxon>Butyricicoccus</taxon>
    </lineage>
</organism>
<dbReference type="Proteomes" id="UP000013981">
    <property type="component" value="Unassembled WGS sequence"/>
</dbReference>
<keyword evidence="1" id="KW-1133">Transmembrane helix</keyword>
<dbReference type="RefSeq" id="WP_016147583.1">
    <property type="nucleotide sequence ID" value="NZ_KB976103.1"/>
</dbReference>
<keyword evidence="3" id="KW-1185">Reference proteome</keyword>
<keyword evidence="1" id="KW-0472">Membrane</keyword>
<comment type="caution">
    <text evidence="2">The sequence shown here is derived from an EMBL/GenBank/DDBJ whole genome shotgun (WGS) entry which is preliminary data.</text>
</comment>
<evidence type="ECO:0000256" key="1">
    <source>
        <dbReference type="SAM" id="Phobius"/>
    </source>
</evidence>
<evidence type="ECO:0000313" key="2">
    <source>
        <dbReference type="EMBL" id="EOQ38384.1"/>
    </source>
</evidence>
<dbReference type="AlphaFoldDB" id="R8W111"/>
<sequence>MSVEKIWLKAGVLAVVVIGVIVYWFSPKPIVSDTEDTWISMFLARNADETEGLYKFVENFDEQAILDVLHKAKQRQTLYNYQMNLSHQVDIDLIISVHEKEKSYEVHLGSESFVFYSGGDFKHWVLDQEQVLRDVATLIDPEELKGTVLEQK</sequence>
<name>R8W111_9FIRM</name>
<proteinExistence type="predicted"/>
<protein>
    <submittedName>
        <fullName evidence="2">Uncharacterized protein</fullName>
    </submittedName>
</protein>
<evidence type="ECO:0000313" key="3">
    <source>
        <dbReference type="Proteomes" id="UP000013981"/>
    </source>
</evidence>
<gene>
    <name evidence="2" type="ORF">HMPREF1526_01415</name>
</gene>
<accession>R8W111</accession>
<dbReference type="PATRIC" id="fig|1203606.4.peg.1377"/>
<dbReference type="EMBL" id="AQOB01000004">
    <property type="protein sequence ID" value="EOQ38384.1"/>
    <property type="molecule type" value="Genomic_DNA"/>
</dbReference>
<keyword evidence="1" id="KW-0812">Transmembrane</keyword>
<feature type="transmembrane region" description="Helical" evidence="1">
    <location>
        <begin position="6"/>
        <end position="25"/>
    </location>
</feature>
<dbReference type="HOGENOM" id="CLU_1718937_0_0_9"/>